<feature type="transmembrane region" description="Helical" evidence="1">
    <location>
        <begin position="125"/>
        <end position="145"/>
    </location>
</feature>
<feature type="transmembrane region" description="Helical" evidence="1">
    <location>
        <begin position="61"/>
        <end position="83"/>
    </location>
</feature>
<keyword evidence="1" id="KW-1133">Transmembrane helix</keyword>
<evidence type="ECO:0000313" key="2">
    <source>
        <dbReference type="EMBL" id="MDQ0483713.1"/>
    </source>
</evidence>
<feature type="transmembrane region" description="Helical" evidence="1">
    <location>
        <begin position="31"/>
        <end position="49"/>
    </location>
</feature>
<feature type="transmembrane region" description="Helical" evidence="1">
    <location>
        <begin position="7"/>
        <end position="25"/>
    </location>
</feature>
<feature type="transmembrane region" description="Helical" evidence="1">
    <location>
        <begin position="151"/>
        <end position="170"/>
    </location>
</feature>
<dbReference type="GeneID" id="301328192"/>
<evidence type="ECO:0008006" key="4">
    <source>
        <dbReference type="Google" id="ProtNLM"/>
    </source>
</evidence>
<keyword evidence="1" id="KW-0472">Membrane</keyword>
<reference evidence="2" key="1">
    <citation type="submission" date="2023-07" db="EMBL/GenBank/DDBJ databases">
        <title>Genomic Encyclopedia of Type Strains, Phase IV (KMG-IV): sequencing the most valuable type-strain genomes for metagenomic binning, comparative biology and taxonomic classification.</title>
        <authorList>
            <person name="Goeker M."/>
        </authorList>
    </citation>
    <scope>NUCLEOTIDE SEQUENCE [LARGE SCALE GENOMIC DNA]</scope>
    <source>
        <strain evidence="2">JSM 076093</strain>
    </source>
</reference>
<evidence type="ECO:0000256" key="1">
    <source>
        <dbReference type="SAM" id="Phobius"/>
    </source>
</evidence>
<dbReference type="RefSeq" id="WP_301552539.1">
    <property type="nucleotide sequence ID" value="NZ_JAQRMZ010000008.1"/>
</dbReference>
<keyword evidence="1" id="KW-0812">Transmembrane</keyword>
<comment type="caution">
    <text evidence="2">The sequence shown here is derived from an EMBL/GenBank/DDBJ whole genome shotgun (WGS) entry which is preliminary data.</text>
</comment>
<sequence>MLKAGNIIPNFTVVLVLFIIIVSTIPTYIKLILALFTISFLIPIGRKVIFQHRLRKMKVALYTSLVFSLGITVVAILNASIPFNSSDVTGFLLVFFFSSIGIFCYGIPVSIIAELVSKRYPNYRALVSGVIHIGLGLFTVTFSLFEYLHSSVFIWPTICSIIFFLIDEITRTRLRDGHSKINI</sequence>
<accession>A0ABU0K5S2</accession>
<gene>
    <name evidence="2" type="ORF">QO000_002695</name>
</gene>
<protein>
    <recommendedName>
        <fullName evidence="4">Major facilitator superfamily (MFS) profile domain-containing protein</fullName>
    </recommendedName>
</protein>
<evidence type="ECO:0000313" key="3">
    <source>
        <dbReference type="Proteomes" id="UP001226720"/>
    </source>
</evidence>
<proteinExistence type="predicted"/>
<name>A0ABU0K5S2_9BACL</name>
<dbReference type="EMBL" id="JAUSWM010000004">
    <property type="protein sequence ID" value="MDQ0483713.1"/>
    <property type="molecule type" value="Genomic_DNA"/>
</dbReference>
<feature type="transmembrane region" description="Helical" evidence="1">
    <location>
        <begin position="89"/>
        <end position="113"/>
    </location>
</feature>
<organism evidence="2 3">
    <name type="scientific">Guptibacillus hwajinpoensis</name>
    <dbReference type="NCBI Taxonomy" id="208199"/>
    <lineage>
        <taxon>Bacteria</taxon>
        <taxon>Bacillati</taxon>
        <taxon>Bacillota</taxon>
        <taxon>Bacilli</taxon>
        <taxon>Bacillales</taxon>
        <taxon>Guptibacillaceae</taxon>
        <taxon>Guptibacillus</taxon>
    </lineage>
</organism>
<keyword evidence="3" id="KW-1185">Reference proteome</keyword>
<dbReference type="Proteomes" id="UP001226720">
    <property type="component" value="Unassembled WGS sequence"/>
</dbReference>